<proteinExistence type="predicted"/>
<accession>A0AAD9ZNR9</accession>
<evidence type="ECO:0000313" key="2">
    <source>
        <dbReference type="EMBL" id="KAK3188023.1"/>
    </source>
</evidence>
<feature type="signal peptide" evidence="1">
    <location>
        <begin position="1"/>
        <end position="22"/>
    </location>
</feature>
<comment type="caution">
    <text evidence="2">The sequence shown here is derived from an EMBL/GenBank/DDBJ whole genome shotgun (WGS) entry which is preliminary data.</text>
</comment>
<feature type="chain" id="PRO_5042140609" evidence="1">
    <location>
        <begin position="23"/>
        <end position="50"/>
    </location>
</feature>
<keyword evidence="1" id="KW-0732">Signal</keyword>
<evidence type="ECO:0000313" key="3">
    <source>
        <dbReference type="Proteomes" id="UP001281410"/>
    </source>
</evidence>
<reference evidence="2" key="1">
    <citation type="journal article" date="2023" name="Plant J.">
        <title>Genome sequences and population genomics provide insights into the demographic history, inbreeding, and mutation load of two 'living fossil' tree species of Dipteronia.</title>
        <authorList>
            <person name="Feng Y."/>
            <person name="Comes H.P."/>
            <person name="Chen J."/>
            <person name="Zhu S."/>
            <person name="Lu R."/>
            <person name="Zhang X."/>
            <person name="Li P."/>
            <person name="Qiu J."/>
            <person name="Olsen K.M."/>
            <person name="Qiu Y."/>
        </authorList>
    </citation>
    <scope>NUCLEOTIDE SEQUENCE</scope>
    <source>
        <strain evidence="2">NBL</strain>
    </source>
</reference>
<sequence>MLELGDLWLVPFFFAAVTTLSANSSAATSSSKVYQIAERATKSFKCSTFS</sequence>
<protein>
    <submittedName>
        <fullName evidence="2">Uncharacterized protein</fullName>
    </submittedName>
</protein>
<dbReference type="EMBL" id="JANJYJ010000009">
    <property type="protein sequence ID" value="KAK3188023.1"/>
    <property type="molecule type" value="Genomic_DNA"/>
</dbReference>
<keyword evidence="3" id="KW-1185">Reference proteome</keyword>
<dbReference type="AlphaFoldDB" id="A0AAD9ZNR9"/>
<name>A0AAD9ZNR9_9ROSI</name>
<gene>
    <name evidence="2" type="ORF">Dsin_027584</name>
</gene>
<evidence type="ECO:0000256" key="1">
    <source>
        <dbReference type="SAM" id="SignalP"/>
    </source>
</evidence>
<organism evidence="2 3">
    <name type="scientific">Dipteronia sinensis</name>
    <dbReference type="NCBI Taxonomy" id="43782"/>
    <lineage>
        <taxon>Eukaryota</taxon>
        <taxon>Viridiplantae</taxon>
        <taxon>Streptophyta</taxon>
        <taxon>Embryophyta</taxon>
        <taxon>Tracheophyta</taxon>
        <taxon>Spermatophyta</taxon>
        <taxon>Magnoliopsida</taxon>
        <taxon>eudicotyledons</taxon>
        <taxon>Gunneridae</taxon>
        <taxon>Pentapetalae</taxon>
        <taxon>rosids</taxon>
        <taxon>malvids</taxon>
        <taxon>Sapindales</taxon>
        <taxon>Sapindaceae</taxon>
        <taxon>Hippocastanoideae</taxon>
        <taxon>Acereae</taxon>
        <taxon>Dipteronia</taxon>
    </lineage>
</organism>
<dbReference type="Proteomes" id="UP001281410">
    <property type="component" value="Unassembled WGS sequence"/>
</dbReference>